<evidence type="ECO:0000313" key="2">
    <source>
        <dbReference type="Proteomes" id="UP000001422"/>
    </source>
</evidence>
<reference evidence="1 2" key="1">
    <citation type="journal article" date="2003" name="Nature">
        <title>The genome of a motile marine Synechococcus.</title>
        <authorList>
            <person name="Palenik B."/>
            <person name="Brahamsha B."/>
            <person name="Larimer F."/>
            <person name="Land M."/>
            <person name="Hauser L."/>
            <person name="Chain P."/>
            <person name="Lamerdin J."/>
            <person name="Regala W."/>
            <person name="Allen E.A."/>
            <person name="McCarren J."/>
            <person name="Paulsen I."/>
            <person name="Dufresne A."/>
            <person name="Partensky F."/>
            <person name="Webb E."/>
            <person name="Waterbury J."/>
        </authorList>
    </citation>
    <scope>NUCLEOTIDE SEQUENCE [LARGE SCALE GENOMIC DNA]</scope>
    <source>
        <strain evidence="1 2">WH8102</strain>
    </source>
</reference>
<dbReference type="STRING" id="84588.SYNW0977"/>
<dbReference type="RefSeq" id="WP_011127842.1">
    <property type="nucleotide sequence ID" value="NC_005070.1"/>
</dbReference>
<dbReference type="Proteomes" id="UP000001422">
    <property type="component" value="Chromosome"/>
</dbReference>
<dbReference type="AlphaFoldDB" id="Q7U7K4"/>
<sequence length="101" mass="11601">MGLIQTLQSRLLRYESTALRYRQAYFSAARNLARAQFLLGDAELSQRLWQDVADRGLDVERIEQLMYGCWFQDDPDAMAEADAAYLSRTAPHESPGIFEHC</sequence>
<keyword evidence="2" id="KW-1185">Reference proteome</keyword>
<dbReference type="KEGG" id="syw:SYNW0977"/>
<organism evidence="1 2">
    <name type="scientific">Parasynechococcus marenigrum (strain WH8102)</name>
    <dbReference type="NCBI Taxonomy" id="84588"/>
    <lineage>
        <taxon>Bacteria</taxon>
        <taxon>Bacillati</taxon>
        <taxon>Cyanobacteriota</taxon>
        <taxon>Cyanophyceae</taxon>
        <taxon>Synechococcales</taxon>
        <taxon>Prochlorococcaceae</taxon>
        <taxon>Parasynechococcus</taxon>
        <taxon>Parasynechococcus marenigrum</taxon>
    </lineage>
</organism>
<proteinExistence type="predicted"/>
<protein>
    <submittedName>
        <fullName evidence="1">Uncharacterized protein</fullName>
    </submittedName>
</protein>
<dbReference type="HOGENOM" id="CLU_171896_0_0_3"/>
<accession>Q7U7K4</accession>
<evidence type="ECO:0000313" key="1">
    <source>
        <dbReference type="EMBL" id="CAE07492.1"/>
    </source>
</evidence>
<dbReference type="EMBL" id="BX569691">
    <property type="protein sequence ID" value="CAE07492.1"/>
    <property type="molecule type" value="Genomic_DNA"/>
</dbReference>
<name>Q7U7K4_PARMW</name>
<gene>
    <name evidence="1" type="ordered locus">SYNW0977</name>
</gene>
<dbReference type="eggNOG" id="ENOG5030S83">
    <property type="taxonomic scope" value="Bacteria"/>
</dbReference>